<dbReference type="Proteomes" id="UP000824072">
    <property type="component" value="Unassembled WGS sequence"/>
</dbReference>
<keyword evidence="2" id="KW-0067">ATP-binding</keyword>
<name>A0A9D1ICC0_9FIRM</name>
<reference evidence="4" key="1">
    <citation type="submission" date="2020-10" db="EMBL/GenBank/DDBJ databases">
        <authorList>
            <person name="Gilroy R."/>
        </authorList>
    </citation>
    <scope>NUCLEOTIDE SEQUENCE</scope>
    <source>
        <strain evidence="4">ChiHcec3-11533</strain>
    </source>
</reference>
<evidence type="ECO:0000256" key="2">
    <source>
        <dbReference type="ARBA" id="ARBA00022840"/>
    </source>
</evidence>
<gene>
    <name evidence="4" type="primary">tadA</name>
    <name evidence="4" type="ORF">IAB02_09595</name>
</gene>
<sequence>MEALESICRALPEGLAGRVRKMREEITELRLRPNRPAQLCFFEGDELFGAPLDDRTVNRVARSMLEYSLYAWEDELRQGFFTLEGGARVGICGRYHVQEGKILALTHIGSLCVRVAREALGAGEEVFREIAAGNALKSAVILSPPGMGKTTMLRDAARLISRAGWNVAVADERGELAACREGIPRLDVGPRTDVMDLCPKHLAIPHLVRSMRPDIVLTDELGDRRDADAVLDAKRCGCRVLATAHAQSLEEALRREAMARMFAQGAFDRLFLLGDRPGKILEIRNLERGKQKCG</sequence>
<reference evidence="4" key="2">
    <citation type="journal article" date="2021" name="PeerJ">
        <title>Extensive microbial diversity within the chicken gut microbiome revealed by metagenomics and culture.</title>
        <authorList>
            <person name="Gilroy R."/>
            <person name="Ravi A."/>
            <person name="Getino M."/>
            <person name="Pursley I."/>
            <person name="Horton D.L."/>
            <person name="Alikhan N.F."/>
            <person name="Baker D."/>
            <person name="Gharbi K."/>
            <person name="Hall N."/>
            <person name="Watson M."/>
            <person name="Adriaenssens E.M."/>
            <person name="Foster-Nyarko E."/>
            <person name="Jarju S."/>
            <person name="Secka A."/>
            <person name="Antonio M."/>
            <person name="Oren A."/>
            <person name="Chaudhuri R.R."/>
            <person name="La Ragione R."/>
            <person name="Hildebrand F."/>
            <person name="Pallen M.J."/>
        </authorList>
    </citation>
    <scope>NUCLEOTIDE SEQUENCE</scope>
    <source>
        <strain evidence="4">ChiHcec3-11533</strain>
    </source>
</reference>
<dbReference type="Pfam" id="PF19568">
    <property type="entry name" value="Spore_III_AA"/>
    <property type="match status" value="1"/>
</dbReference>
<dbReference type="GO" id="GO:0005524">
    <property type="term" value="F:ATP binding"/>
    <property type="evidence" value="ECO:0007669"/>
    <property type="project" value="UniProtKB-KW"/>
</dbReference>
<evidence type="ECO:0000313" key="5">
    <source>
        <dbReference type="Proteomes" id="UP000824072"/>
    </source>
</evidence>
<protein>
    <submittedName>
        <fullName evidence="4">Flp pilus assembly complex ATPase component TadA</fullName>
    </submittedName>
</protein>
<evidence type="ECO:0000313" key="4">
    <source>
        <dbReference type="EMBL" id="HIU34805.1"/>
    </source>
</evidence>
<dbReference type="SUPFAM" id="SSF52540">
    <property type="entry name" value="P-loop containing nucleoside triphosphate hydrolases"/>
    <property type="match status" value="1"/>
</dbReference>
<feature type="domain" description="AAA+ ATPase" evidence="3">
    <location>
        <begin position="135"/>
        <end position="267"/>
    </location>
</feature>
<dbReference type="Gene3D" id="3.40.50.300">
    <property type="entry name" value="P-loop containing nucleotide triphosphate hydrolases"/>
    <property type="match status" value="1"/>
</dbReference>
<evidence type="ECO:0000259" key="3">
    <source>
        <dbReference type="SMART" id="SM00382"/>
    </source>
</evidence>
<dbReference type="InterPro" id="IPR027417">
    <property type="entry name" value="P-loop_NTPase"/>
</dbReference>
<keyword evidence="1" id="KW-0547">Nucleotide-binding</keyword>
<evidence type="ECO:0000256" key="1">
    <source>
        <dbReference type="ARBA" id="ARBA00022741"/>
    </source>
</evidence>
<comment type="caution">
    <text evidence="4">The sequence shown here is derived from an EMBL/GenBank/DDBJ whole genome shotgun (WGS) entry which is preliminary data.</text>
</comment>
<accession>A0A9D1ICC0</accession>
<proteinExistence type="predicted"/>
<dbReference type="PANTHER" id="PTHR20953">
    <property type="entry name" value="KINASE-RELATED"/>
    <property type="match status" value="1"/>
</dbReference>
<dbReference type="PANTHER" id="PTHR20953:SF3">
    <property type="entry name" value="P-LOOP CONTAINING NUCLEOSIDE TRIPHOSPHATE HYDROLASES SUPERFAMILY PROTEIN"/>
    <property type="match status" value="1"/>
</dbReference>
<dbReference type="InterPro" id="IPR003593">
    <property type="entry name" value="AAA+_ATPase"/>
</dbReference>
<dbReference type="EMBL" id="DVMU01000205">
    <property type="protein sequence ID" value="HIU34805.1"/>
    <property type="molecule type" value="Genomic_DNA"/>
</dbReference>
<organism evidence="4 5">
    <name type="scientific">Candidatus Pullichristensenella excrementigallinarum</name>
    <dbReference type="NCBI Taxonomy" id="2840907"/>
    <lineage>
        <taxon>Bacteria</taxon>
        <taxon>Bacillati</taxon>
        <taxon>Bacillota</taxon>
        <taxon>Clostridia</taxon>
        <taxon>Candidatus Pullichristensenella</taxon>
    </lineage>
</organism>
<dbReference type="AlphaFoldDB" id="A0A9D1ICC0"/>
<dbReference type="InterPro" id="IPR045735">
    <property type="entry name" value="Spore_III_AA_AAA+_ATPase"/>
</dbReference>
<dbReference type="SMART" id="SM00382">
    <property type="entry name" value="AAA"/>
    <property type="match status" value="1"/>
</dbReference>